<evidence type="ECO:0000313" key="1">
    <source>
        <dbReference type="EMBL" id="QWY14196.1"/>
    </source>
</evidence>
<proteinExistence type="predicted"/>
<reference evidence="1 2" key="1">
    <citation type="submission" date="2021-06" db="EMBL/GenBank/DDBJ databases">
        <title>Complete genome sequence of vB_EcoP_SU7, a Podoviridae coliphage with C3 morphotype.</title>
        <authorList>
            <person name="Koonjan S."/>
            <person name="Cooper C.J."/>
            <person name="Nilsson A.S."/>
        </authorList>
    </citation>
    <scope>NUCLEOTIDE SEQUENCE [LARGE SCALE GENOMIC DNA]</scope>
</reference>
<dbReference type="EMBL" id="MZ342906">
    <property type="protein sequence ID" value="QWY14196.1"/>
    <property type="molecule type" value="Genomic_DNA"/>
</dbReference>
<sequence>MTPEFNEWFDDIFTSPLFSEEEREELKTYLWMAWRDSRRKALQEGS</sequence>
<keyword evidence="2" id="KW-1185">Reference proteome</keyword>
<dbReference type="Proteomes" id="UP000693883">
    <property type="component" value="Segment"/>
</dbReference>
<name>A0A8F3C9E4_9CAUD</name>
<accession>A0A8F3C9E4</accession>
<protein>
    <submittedName>
        <fullName evidence="1">Uncharacterized protein</fullName>
    </submittedName>
</protein>
<gene>
    <name evidence="1" type="ORF">SU7_98</name>
</gene>
<organism evidence="1 2">
    <name type="scientific">Escherichia phage vB_EcoP_SU7</name>
    <dbReference type="NCBI Taxonomy" id="2849626"/>
    <lineage>
        <taxon>Viruses</taxon>
        <taxon>Duplodnaviria</taxon>
        <taxon>Heunggongvirae</taxon>
        <taxon>Uroviricota</taxon>
        <taxon>Caudoviricetes</taxon>
        <taxon>Mktvariviridae</taxon>
        <taxon>Gordonclarkvirinae</taxon>
        <taxon>Suseptimavirus</taxon>
        <taxon>Suseptimavirus SU7</taxon>
    </lineage>
</organism>
<evidence type="ECO:0000313" key="2">
    <source>
        <dbReference type="Proteomes" id="UP000693883"/>
    </source>
</evidence>